<dbReference type="AlphaFoldDB" id="A0A1C4XS31"/>
<dbReference type="Proteomes" id="UP000198864">
    <property type="component" value="Unassembled WGS sequence"/>
</dbReference>
<evidence type="ECO:0000313" key="1">
    <source>
        <dbReference type="EMBL" id="SCF11166.1"/>
    </source>
</evidence>
<organism evidence="1 2">
    <name type="scientific">Micromonospora saelicesensis</name>
    <dbReference type="NCBI Taxonomy" id="285676"/>
    <lineage>
        <taxon>Bacteria</taxon>
        <taxon>Bacillati</taxon>
        <taxon>Actinomycetota</taxon>
        <taxon>Actinomycetes</taxon>
        <taxon>Micromonosporales</taxon>
        <taxon>Micromonosporaceae</taxon>
        <taxon>Micromonospora</taxon>
    </lineage>
</organism>
<sequence>MIDALEQAEDSVAACFGIPAWAASEHDLVAALEATHRLEQRMAAVKLTLVRELDGRGTATAQGASSAAVWLRDRLRLGVGHWRTARGYSLDAGVAACHDAEPWRTTG</sequence>
<dbReference type="STRING" id="285676.GA0070561_3653"/>
<evidence type="ECO:0000313" key="2">
    <source>
        <dbReference type="Proteomes" id="UP000198864"/>
    </source>
</evidence>
<reference evidence="1 2" key="1">
    <citation type="submission" date="2016-06" db="EMBL/GenBank/DDBJ databases">
        <authorList>
            <person name="Kjaerup R.B."/>
            <person name="Dalgaard T.S."/>
            <person name="Juul-Madsen H.R."/>
        </authorList>
    </citation>
    <scope>NUCLEOTIDE SEQUENCE [LARGE SCALE GENOMIC DNA]</scope>
    <source>
        <strain evidence="1 2">DSM 44871</strain>
    </source>
</reference>
<gene>
    <name evidence="1" type="ORF">GA0070561_3653</name>
</gene>
<accession>A0A1C4XS31</accession>
<evidence type="ECO:0008006" key="3">
    <source>
        <dbReference type="Google" id="ProtNLM"/>
    </source>
</evidence>
<protein>
    <recommendedName>
        <fullName evidence="3">DUF222 domain-containing protein</fullName>
    </recommendedName>
</protein>
<dbReference type="EMBL" id="FMCR01000003">
    <property type="protein sequence ID" value="SCF11166.1"/>
    <property type="molecule type" value="Genomic_DNA"/>
</dbReference>
<dbReference type="RefSeq" id="WP_309251768.1">
    <property type="nucleotide sequence ID" value="NZ_FMCR01000003.1"/>
</dbReference>
<proteinExistence type="predicted"/>
<name>A0A1C4XS31_9ACTN</name>